<feature type="region of interest" description="Disordered" evidence="1">
    <location>
        <begin position="81"/>
        <end position="126"/>
    </location>
</feature>
<name>A0A024UNY8_9STRA</name>
<proteinExistence type="predicted"/>
<reference evidence="2" key="1">
    <citation type="submission" date="2013-12" db="EMBL/GenBank/DDBJ databases">
        <title>The Genome Sequence of Aphanomyces invadans NJM9701.</title>
        <authorList>
            <consortium name="The Broad Institute Genomics Platform"/>
            <person name="Russ C."/>
            <person name="Tyler B."/>
            <person name="van West P."/>
            <person name="Dieguez-Uribeondo J."/>
            <person name="Young S.K."/>
            <person name="Zeng Q."/>
            <person name="Gargeya S."/>
            <person name="Fitzgerald M."/>
            <person name="Abouelleil A."/>
            <person name="Alvarado L."/>
            <person name="Chapman S.B."/>
            <person name="Gainer-Dewar J."/>
            <person name="Goldberg J."/>
            <person name="Griggs A."/>
            <person name="Gujja S."/>
            <person name="Hansen M."/>
            <person name="Howarth C."/>
            <person name="Imamovic A."/>
            <person name="Ireland A."/>
            <person name="Larimer J."/>
            <person name="McCowan C."/>
            <person name="Murphy C."/>
            <person name="Pearson M."/>
            <person name="Poon T.W."/>
            <person name="Priest M."/>
            <person name="Roberts A."/>
            <person name="Saif S."/>
            <person name="Shea T."/>
            <person name="Sykes S."/>
            <person name="Wortman J."/>
            <person name="Nusbaum C."/>
            <person name="Birren B."/>
        </authorList>
    </citation>
    <scope>NUCLEOTIDE SEQUENCE [LARGE SCALE GENOMIC DNA]</scope>
    <source>
        <strain evidence="2">NJM9701</strain>
    </source>
</reference>
<dbReference type="EMBL" id="KI913954">
    <property type="protein sequence ID" value="ETW07338.1"/>
    <property type="molecule type" value="Genomic_DNA"/>
</dbReference>
<gene>
    <name evidence="2" type="ORF">H310_01877</name>
</gene>
<evidence type="ECO:0000313" key="2">
    <source>
        <dbReference type="EMBL" id="ETW07338.1"/>
    </source>
</evidence>
<sequence>MSHQDLAPFQVQPIQDPTHVLALPPAFECTPHDEPKYYPWLGVKAYETYINDSEFLFPNQWFSAPAEDIRETQRRHMYFTSTRTAPSPTPNPHPQAKTKLSQSSKLSCPSHPTSDTPLSEESDDEADMALSAEDCDARTIEHRIVIGSGASAHRSAADHLYAKATCNRQVIVTNGGATAANVMDKLNTSTSTQSTLTLTDVVLIMEQRCCC</sequence>
<dbReference type="GeneID" id="20078927"/>
<feature type="compositionally biased region" description="Polar residues" evidence="1">
    <location>
        <begin position="98"/>
        <end position="117"/>
    </location>
</feature>
<dbReference type="RefSeq" id="XP_008863431.1">
    <property type="nucleotide sequence ID" value="XM_008865209.1"/>
</dbReference>
<dbReference type="AlphaFoldDB" id="A0A024UNY8"/>
<dbReference type="VEuPathDB" id="FungiDB:H310_01877"/>
<accession>A0A024UNY8</accession>
<protein>
    <submittedName>
        <fullName evidence="2">Uncharacterized protein</fullName>
    </submittedName>
</protein>
<organism evidence="2">
    <name type="scientific">Aphanomyces invadans</name>
    <dbReference type="NCBI Taxonomy" id="157072"/>
    <lineage>
        <taxon>Eukaryota</taxon>
        <taxon>Sar</taxon>
        <taxon>Stramenopiles</taxon>
        <taxon>Oomycota</taxon>
        <taxon>Saprolegniomycetes</taxon>
        <taxon>Saprolegniales</taxon>
        <taxon>Verrucalvaceae</taxon>
        <taxon>Aphanomyces</taxon>
    </lineage>
</organism>
<evidence type="ECO:0000256" key="1">
    <source>
        <dbReference type="SAM" id="MobiDB-lite"/>
    </source>
</evidence>